<dbReference type="PANTHER" id="PTHR48080:SF6">
    <property type="entry name" value="STARVATION-SENSING PROTEIN RSPA"/>
    <property type="match status" value="1"/>
</dbReference>
<comment type="similarity">
    <text evidence="2">Belongs to the mandelate racemase/muconate lactonizing enzyme family. GalD subfamily.</text>
</comment>
<dbReference type="InterPro" id="IPR018110">
    <property type="entry name" value="Mandel_Rmase/mucon_lact_enz_CS"/>
</dbReference>
<organism evidence="6 7">
    <name type="scientific">Hungatella hathewayi WAL-18680</name>
    <dbReference type="NCBI Taxonomy" id="742737"/>
    <lineage>
        <taxon>Bacteria</taxon>
        <taxon>Bacillati</taxon>
        <taxon>Bacillota</taxon>
        <taxon>Clostridia</taxon>
        <taxon>Lachnospirales</taxon>
        <taxon>Lachnospiraceae</taxon>
        <taxon>Hungatella</taxon>
    </lineage>
</organism>
<dbReference type="GO" id="GO:0000287">
    <property type="term" value="F:magnesium ion binding"/>
    <property type="evidence" value="ECO:0007669"/>
    <property type="project" value="UniProtKB-ARBA"/>
</dbReference>
<evidence type="ECO:0000313" key="6">
    <source>
        <dbReference type="EMBL" id="EHI61787.1"/>
    </source>
</evidence>
<sequence length="410" mass="45831">MSVMIRDVRTICCAPEGINLVTVKIETTEPGLYGIGCATFAHRHLAVVTAVEEYLKPFLIGKDVSYIEDIWQTAMGMSYWRNGPVLNNALSGVDMALWDIKGKMAGMPLYQLFGGKCREAVPCYTHAEGNSVEDAVEKVAYLKENGYRYVRAQAGGYGGNEMIHQPPEGALSGAYYDPKVYMRKTIKLFEKLRDTFGDELELCHDVHERLAPVDAVGFAKQMEQFQLFFLEDILPPEQVGWFERIRSQTVTPLAMGELFNNPNEWMDLIKNRRIDYIRVHLSQIGGITPARKLIALCDAFGVRTAWHGPVDLTPVGHAVNAHLDISSPNFGIQEWSDSICGFFADRNPEALEEIFPGMPKVKQGYIYLNDKPGIGVDINEEAAGKFPCSSEVVTWSWMLPKLPDGTSVRP</sequence>
<dbReference type="EMBL" id="ADLN01000001">
    <property type="protein sequence ID" value="EHI61787.1"/>
    <property type="molecule type" value="Genomic_DNA"/>
</dbReference>
<dbReference type="InterPro" id="IPR013342">
    <property type="entry name" value="Mandelate_racemase_C"/>
</dbReference>
<dbReference type="HOGENOM" id="CLU_030273_6_1_9"/>
<evidence type="ECO:0000256" key="3">
    <source>
        <dbReference type="ARBA" id="ARBA00022723"/>
    </source>
</evidence>
<dbReference type="PANTHER" id="PTHR48080">
    <property type="entry name" value="D-GALACTONATE DEHYDRATASE-RELATED"/>
    <property type="match status" value="1"/>
</dbReference>
<proteinExistence type="inferred from homology"/>
<name>G5I9P8_9FIRM</name>
<dbReference type="Proteomes" id="UP000005384">
    <property type="component" value="Unassembled WGS sequence"/>
</dbReference>
<comment type="caution">
    <text evidence="6">The sequence shown here is derived from an EMBL/GenBank/DDBJ whole genome shotgun (WGS) entry which is preliminary data.</text>
</comment>
<comment type="function">
    <text evidence="1">Has no detectable activity with D-mannonate and with a panel of 70 other acid sugars (in vitro), in spite of the conservation of the residues that are expected to be important for catalytic activity and cofactor binding. May have evolved a divergent function.</text>
</comment>
<dbReference type="Pfam" id="PF02746">
    <property type="entry name" value="MR_MLE_N"/>
    <property type="match status" value="1"/>
</dbReference>
<gene>
    <name evidence="6" type="ORF">HMPREF9473_00238</name>
</gene>
<dbReference type="InterPro" id="IPR013341">
    <property type="entry name" value="Mandelate_racemase_N_dom"/>
</dbReference>
<dbReference type="Gene3D" id="3.20.20.120">
    <property type="entry name" value="Enolase-like C-terminal domain"/>
    <property type="match status" value="1"/>
</dbReference>
<dbReference type="AlphaFoldDB" id="G5I9P8"/>
<dbReference type="InterPro" id="IPR029017">
    <property type="entry name" value="Enolase-like_N"/>
</dbReference>
<dbReference type="SMART" id="SM00922">
    <property type="entry name" value="MR_MLE"/>
    <property type="match status" value="1"/>
</dbReference>
<keyword evidence="3" id="KW-0479">Metal-binding</keyword>
<evidence type="ECO:0000256" key="4">
    <source>
        <dbReference type="ARBA" id="ARBA00022842"/>
    </source>
</evidence>
<reference evidence="6 7" key="1">
    <citation type="submission" date="2011-08" db="EMBL/GenBank/DDBJ databases">
        <title>The Genome Sequence of Clostridium hathewayi WAL-18680.</title>
        <authorList>
            <consortium name="The Broad Institute Genome Sequencing Platform"/>
            <person name="Earl A."/>
            <person name="Ward D."/>
            <person name="Feldgarden M."/>
            <person name="Gevers D."/>
            <person name="Finegold S.M."/>
            <person name="Summanen P.H."/>
            <person name="Molitoris D.R."/>
            <person name="Song M."/>
            <person name="Daigneault M."/>
            <person name="Allen-Vercoe E."/>
            <person name="Young S.K."/>
            <person name="Zeng Q."/>
            <person name="Gargeya S."/>
            <person name="Fitzgerald M."/>
            <person name="Haas B."/>
            <person name="Abouelleil A."/>
            <person name="Alvarado L."/>
            <person name="Arachchi H.M."/>
            <person name="Berlin A."/>
            <person name="Brown A."/>
            <person name="Chapman S.B."/>
            <person name="Chen Z."/>
            <person name="Dunbar C."/>
            <person name="Freedman E."/>
            <person name="Gearin G."/>
            <person name="Gellesch M."/>
            <person name="Goldberg J."/>
            <person name="Griggs A."/>
            <person name="Gujja S."/>
            <person name="Heiman D."/>
            <person name="Howarth C."/>
            <person name="Larson L."/>
            <person name="Lui A."/>
            <person name="MacDonald P.J.P."/>
            <person name="Montmayeur A."/>
            <person name="Murphy C."/>
            <person name="Neiman D."/>
            <person name="Pearson M."/>
            <person name="Priest M."/>
            <person name="Roberts A."/>
            <person name="Saif S."/>
            <person name="Shea T."/>
            <person name="Shenoy N."/>
            <person name="Sisk P."/>
            <person name="Stolte C."/>
            <person name="Sykes S."/>
            <person name="Wortman J."/>
            <person name="Nusbaum C."/>
            <person name="Birren B."/>
        </authorList>
    </citation>
    <scope>NUCLEOTIDE SEQUENCE [LARGE SCALE GENOMIC DNA]</scope>
    <source>
        <strain evidence="6 7">WAL-18680</strain>
    </source>
</reference>
<feature type="domain" description="Mandelate racemase/muconate lactonizing enzyme C-terminal" evidence="5">
    <location>
        <begin position="132"/>
        <end position="252"/>
    </location>
</feature>
<dbReference type="RefSeq" id="WP_006778220.1">
    <property type="nucleotide sequence ID" value="NZ_CP040506.1"/>
</dbReference>
<dbReference type="FunFam" id="3.20.20.120:FF:000011">
    <property type="entry name" value="D-galactonate dehydratase family member VSWAT3_13707"/>
    <property type="match status" value="1"/>
</dbReference>
<dbReference type="GO" id="GO:0009063">
    <property type="term" value="P:amino acid catabolic process"/>
    <property type="evidence" value="ECO:0007669"/>
    <property type="project" value="InterPro"/>
</dbReference>
<protein>
    <recommendedName>
        <fullName evidence="5">Mandelate racemase/muconate lactonizing enzyme C-terminal domain-containing protein</fullName>
    </recommendedName>
</protein>
<dbReference type="InterPro" id="IPR034593">
    <property type="entry name" value="DgoD-like"/>
</dbReference>
<dbReference type="PROSITE" id="PS00908">
    <property type="entry name" value="MR_MLE_1"/>
    <property type="match status" value="1"/>
</dbReference>
<keyword evidence="7" id="KW-1185">Reference proteome</keyword>
<evidence type="ECO:0000313" key="7">
    <source>
        <dbReference type="Proteomes" id="UP000005384"/>
    </source>
</evidence>
<dbReference type="SUPFAM" id="SSF51604">
    <property type="entry name" value="Enolase C-terminal domain-like"/>
    <property type="match status" value="1"/>
</dbReference>
<evidence type="ECO:0000256" key="1">
    <source>
        <dbReference type="ARBA" id="ARBA00003553"/>
    </source>
</evidence>
<keyword evidence="4" id="KW-0460">Magnesium</keyword>
<dbReference type="InterPro" id="IPR029065">
    <property type="entry name" value="Enolase_C-like"/>
</dbReference>
<dbReference type="PATRIC" id="fig|742737.3.peg.232"/>
<dbReference type="Pfam" id="PF13378">
    <property type="entry name" value="MR_MLE_C"/>
    <property type="match status" value="1"/>
</dbReference>
<dbReference type="SUPFAM" id="SSF54826">
    <property type="entry name" value="Enolase N-terminal domain-like"/>
    <property type="match status" value="1"/>
</dbReference>
<evidence type="ECO:0000259" key="5">
    <source>
        <dbReference type="SMART" id="SM00922"/>
    </source>
</evidence>
<evidence type="ECO:0000256" key="2">
    <source>
        <dbReference type="ARBA" id="ARBA00010339"/>
    </source>
</evidence>
<dbReference type="InterPro" id="IPR036849">
    <property type="entry name" value="Enolase-like_C_sf"/>
</dbReference>
<dbReference type="OrthoDB" id="9775391at2"/>
<dbReference type="Gene3D" id="3.30.390.10">
    <property type="entry name" value="Enolase-like, N-terminal domain"/>
    <property type="match status" value="1"/>
</dbReference>
<accession>G5I9P8</accession>